<gene>
    <name evidence="2" type="ORF">DILT_LOCUS2577</name>
</gene>
<feature type="transmembrane region" description="Helical" evidence="1">
    <location>
        <begin position="59"/>
        <end position="79"/>
    </location>
</feature>
<dbReference type="AlphaFoldDB" id="A0A3P6U821"/>
<dbReference type="OrthoDB" id="6254420at2759"/>
<accession>A0A3P6U821</accession>
<dbReference type="EMBL" id="UYRU01042309">
    <property type="protein sequence ID" value="VDK74394.1"/>
    <property type="molecule type" value="Genomic_DNA"/>
</dbReference>
<organism evidence="2 3">
    <name type="scientific">Dibothriocephalus latus</name>
    <name type="common">Fish tapeworm</name>
    <name type="synonym">Diphyllobothrium latum</name>
    <dbReference type="NCBI Taxonomy" id="60516"/>
    <lineage>
        <taxon>Eukaryota</taxon>
        <taxon>Metazoa</taxon>
        <taxon>Spiralia</taxon>
        <taxon>Lophotrochozoa</taxon>
        <taxon>Platyhelminthes</taxon>
        <taxon>Cestoda</taxon>
        <taxon>Eucestoda</taxon>
        <taxon>Diphyllobothriidea</taxon>
        <taxon>Diphyllobothriidae</taxon>
        <taxon>Dibothriocephalus</taxon>
    </lineage>
</organism>
<evidence type="ECO:0000313" key="3">
    <source>
        <dbReference type="Proteomes" id="UP000281553"/>
    </source>
</evidence>
<keyword evidence="1" id="KW-0472">Membrane</keyword>
<keyword evidence="1" id="KW-1133">Transmembrane helix</keyword>
<proteinExistence type="predicted"/>
<keyword evidence="1" id="KW-0812">Transmembrane</keyword>
<dbReference type="Proteomes" id="UP000281553">
    <property type="component" value="Unassembled WGS sequence"/>
</dbReference>
<evidence type="ECO:0000256" key="1">
    <source>
        <dbReference type="SAM" id="Phobius"/>
    </source>
</evidence>
<reference evidence="2 3" key="1">
    <citation type="submission" date="2018-11" db="EMBL/GenBank/DDBJ databases">
        <authorList>
            <consortium name="Pathogen Informatics"/>
        </authorList>
    </citation>
    <scope>NUCLEOTIDE SEQUENCE [LARGE SCALE GENOMIC DNA]</scope>
</reference>
<sequence length="92" mass="10439">MKARYDAGKTQGNENAYKPEKEKANLLGADELQLKVLKGSAHTEDLELPKLFAYLQLSWPFWIAVVAEFLLSIAILLFLMRRDCKVPKTTSI</sequence>
<protein>
    <submittedName>
        <fullName evidence="2">Uncharacterized protein</fullName>
    </submittedName>
</protein>
<name>A0A3P6U821_DIBLA</name>
<evidence type="ECO:0000313" key="2">
    <source>
        <dbReference type="EMBL" id="VDK74394.1"/>
    </source>
</evidence>
<keyword evidence="3" id="KW-1185">Reference proteome</keyword>